<dbReference type="Proteomes" id="UP000708208">
    <property type="component" value="Unassembled WGS sequence"/>
</dbReference>
<protein>
    <submittedName>
        <fullName evidence="2">Uncharacterized protein</fullName>
    </submittedName>
</protein>
<evidence type="ECO:0000313" key="2">
    <source>
        <dbReference type="EMBL" id="CAG7818787.1"/>
    </source>
</evidence>
<keyword evidence="3" id="KW-1185">Reference proteome</keyword>
<gene>
    <name evidence="2" type="ORF">AFUS01_LOCUS29268</name>
</gene>
<organism evidence="2 3">
    <name type="scientific">Allacma fusca</name>
    <dbReference type="NCBI Taxonomy" id="39272"/>
    <lineage>
        <taxon>Eukaryota</taxon>
        <taxon>Metazoa</taxon>
        <taxon>Ecdysozoa</taxon>
        <taxon>Arthropoda</taxon>
        <taxon>Hexapoda</taxon>
        <taxon>Collembola</taxon>
        <taxon>Symphypleona</taxon>
        <taxon>Sminthuridae</taxon>
        <taxon>Allacma</taxon>
    </lineage>
</organism>
<sequence>MKISLIWFVLYPALRLSVSAQVLDEADPAYNFLSKEKELADWKPPENFPKDYAYYWSGK</sequence>
<dbReference type="EMBL" id="CAJVCH010430216">
    <property type="protein sequence ID" value="CAG7818787.1"/>
    <property type="molecule type" value="Genomic_DNA"/>
</dbReference>
<reference evidence="2" key="1">
    <citation type="submission" date="2021-06" db="EMBL/GenBank/DDBJ databases">
        <authorList>
            <person name="Hodson N. C."/>
            <person name="Mongue J. A."/>
            <person name="Jaron S. K."/>
        </authorList>
    </citation>
    <scope>NUCLEOTIDE SEQUENCE</scope>
</reference>
<comment type="caution">
    <text evidence="2">The sequence shown here is derived from an EMBL/GenBank/DDBJ whole genome shotgun (WGS) entry which is preliminary data.</text>
</comment>
<evidence type="ECO:0000256" key="1">
    <source>
        <dbReference type="SAM" id="SignalP"/>
    </source>
</evidence>
<accession>A0A8J2PD06</accession>
<feature type="signal peptide" evidence="1">
    <location>
        <begin position="1"/>
        <end position="20"/>
    </location>
</feature>
<name>A0A8J2PD06_9HEXA</name>
<dbReference type="AlphaFoldDB" id="A0A8J2PD06"/>
<keyword evidence="1" id="KW-0732">Signal</keyword>
<evidence type="ECO:0000313" key="3">
    <source>
        <dbReference type="Proteomes" id="UP000708208"/>
    </source>
</evidence>
<feature type="non-terminal residue" evidence="2">
    <location>
        <position position="59"/>
    </location>
</feature>
<feature type="chain" id="PRO_5035329055" evidence="1">
    <location>
        <begin position="21"/>
        <end position="59"/>
    </location>
</feature>
<proteinExistence type="predicted"/>